<dbReference type="InterPro" id="IPR050330">
    <property type="entry name" value="Bact_OuterMem_StrucFunc"/>
</dbReference>
<feature type="transmembrane region" description="Helical" evidence="9">
    <location>
        <begin position="14"/>
        <end position="36"/>
    </location>
</feature>
<keyword evidence="11" id="KW-0966">Cell projection</keyword>
<evidence type="ECO:0000256" key="4">
    <source>
        <dbReference type="ARBA" id="ARBA00022692"/>
    </source>
</evidence>
<keyword evidence="6 7" id="KW-0472">Membrane</keyword>
<dbReference type="EMBL" id="NMPM01000007">
    <property type="protein sequence ID" value="PAV27319.1"/>
    <property type="molecule type" value="Genomic_DNA"/>
</dbReference>
<evidence type="ECO:0000256" key="1">
    <source>
        <dbReference type="ARBA" id="ARBA00004162"/>
    </source>
</evidence>
<sequence length="311" mass="34863">MDDLPEEEKRGTPAWVMTFADLMSLLMCFFVLLLSFSEIDANKFKQIAEEMAKAFGVQRDVPALEIPEGTSPVFKHFSPGKPEPTVLDQVRQSKAEREPEVETNTTQNKVSTKQEDALKEKVDTVAESARKRLDASIQDGRVSVEEGRKSVTIRVEEKGSFASGSSRITFEFEELLYRMAKILEQIPGDLTVEGHTDNVPISTARYRSNWNLSADRAATVGNALIKAADIDPGRVKVVGYGPTQPRFENDSREHRAKNRRVEIIIDLSNAPDESRLKLEDLAEDREGSDASSSDDWTDVFRSKPESQTPVW</sequence>
<evidence type="ECO:0000256" key="2">
    <source>
        <dbReference type="ARBA" id="ARBA00008914"/>
    </source>
</evidence>
<feature type="compositionally biased region" description="Polar residues" evidence="8">
    <location>
        <begin position="102"/>
        <end position="111"/>
    </location>
</feature>
<evidence type="ECO:0000313" key="12">
    <source>
        <dbReference type="Proteomes" id="UP000218332"/>
    </source>
</evidence>
<dbReference type="Gene3D" id="3.30.1330.60">
    <property type="entry name" value="OmpA-like domain"/>
    <property type="match status" value="1"/>
</dbReference>
<dbReference type="Pfam" id="PF13677">
    <property type="entry name" value="MotB_plug"/>
    <property type="match status" value="1"/>
</dbReference>
<evidence type="ECO:0000259" key="10">
    <source>
        <dbReference type="PROSITE" id="PS51123"/>
    </source>
</evidence>
<dbReference type="PROSITE" id="PS51123">
    <property type="entry name" value="OMPA_2"/>
    <property type="match status" value="1"/>
</dbReference>
<evidence type="ECO:0000256" key="6">
    <source>
        <dbReference type="ARBA" id="ARBA00023136"/>
    </source>
</evidence>
<dbReference type="AlphaFoldDB" id="A0A2A2I6F9"/>
<dbReference type="InterPro" id="IPR025713">
    <property type="entry name" value="MotB-like_N_dom"/>
</dbReference>
<dbReference type="GO" id="GO:0005886">
    <property type="term" value="C:plasma membrane"/>
    <property type="evidence" value="ECO:0007669"/>
    <property type="project" value="UniProtKB-SubCell"/>
</dbReference>
<name>A0A2A2I6F9_9GAMM</name>
<dbReference type="CDD" id="cd07185">
    <property type="entry name" value="OmpA_C-like"/>
    <property type="match status" value="1"/>
</dbReference>
<dbReference type="InterPro" id="IPR036737">
    <property type="entry name" value="OmpA-like_sf"/>
</dbReference>
<evidence type="ECO:0000256" key="9">
    <source>
        <dbReference type="SAM" id="Phobius"/>
    </source>
</evidence>
<keyword evidence="11" id="KW-0282">Flagellum</keyword>
<dbReference type="InterPro" id="IPR006665">
    <property type="entry name" value="OmpA-like"/>
</dbReference>
<comment type="subcellular location">
    <subcellularLocation>
        <location evidence="1">Cell membrane</location>
        <topology evidence="1">Single-pass membrane protein</topology>
    </subcellularLocation>
</comment>
<keyword evidence="11" id="KW-0969">Cilium</keyword>
<dbReference type="SUPFAM" id="SSF103088">
    <property type="entry name" value="OmpA-like"/>
    <property type="match status" value="1"/>
</dbReference>
<protein>
    <submittedName>
        <fullName evidence="11">Flagellar motor protein MotB</fullName>
    </submittedName>
</protein>
<reference evidence="11 12" key="1">
    <citation type="submission" date="2017-07" db="EMBL/GenBank/DDBJ databases">
        <title>Tamlnaduibacter salinus (Mi-7) genome sequencing.</title>
        <authorList>
            <person name="Verma A."/>
            <person name="Krishnamurthi S."/>
        </authorList>
    </citation>
    <scope>NUCLEOTIDE SEQUENCE [LARGE SCALE GENOMIC DNA]</scope>
    <source>
        <strain evidence="11 12">Mi-7</strain>
    </source>
</reference>
<keyword evidence="4 9" id="KW-0812">Transmembrane</keyword>
<comment type="caution">
    <text evidence="11">The sequence shown here is derived from an EMBL/GenBank/DDBJ whole genome shotgun (WGS) entry which is preliminary data.</text>
</comment>
<comment type="similarity">
    <text evidence="2">Belongs to the MotB family.</text>
</comment>
<evidence type="ECO:0000313" key="11">
    <source>
        <dbReference type="EMBL" id="PAV27319.1"/>
    </source>
</evidence>
<gene>
    <name evidence="11" type="ORF">CF392_01175</name>
</gene>
<feature type="region of interest" description="Disordered" evidence="8">
    <location>
        <begin position="94"/>
        <end position="114"/>
    </location>
</feature>
<dbReference type="PANTHER" id="PTHR30329:SF21">
    <property type="entry name" value="LIPOPROTEIN YIAD-RELATED"/>
    <property type="match status" value="1"/>
</dbReference>
<evidence type="ECO:0000256" key="8">
    <source>
        <dbReference type="SAM" id="MobiDB-lite"/>
    </source>
</evidence>
<keyword evidence="3" id="KW-1003">Cell membrane</keyword>
<proteinExistence type="inferred from homology"/>
<evidence type="ECO:0000256" key="3">
    <source>
        <dbReference type="ARBA" id="ARBA00022475"/>
    </source>
</evidence>
<dbReference type="NCBIfam" id="NF006508">
    <property type="entry name" value="PRK08944.1"/>
    <property type="match status" value="1"/>
</dbReference>
<feature type="compositionally biased region" description="Basic and acidic residues" evidence="8">
    <location>
        <begin position="279"/>
        <end position="288"/>
    </location>
</feature>
<organism evidence="11 12">
    <name type="scientific">Tamilnaduibacter salinus</name>
    <dbReference type="NCBI Taxonomy" id="1484056"/>
    <lineage>
        <taxon>Bacteria</taxon>
        <taxon>Pseudomonadati</taxon>
        <taxon>Pseudomonadota</taxon>
        <taxon>Gammaproteobacteria</taxon>
        <taxon>Pseudomonadales</taxon>
        <taxon>Marinobacteraceae</taxon>
        <taxon>Tamilnaduibacter</taxon>
    </lineage>
</organism>
<evidence type="ECO:0000256" key="5">
    <source>
        <dbReference type="ARBA" id="ARBA00022989"/>
    </source>
</evidence>
<dbReference type="Proteomes" id="UP000218332">
    <property type="component" value="Unassembled WGS sequence"/>
</dbReference>
<feature type="region of interest" description="Disordered" evidence="8">
    <location>
        <begin position="279"/>
        <end position="311"/>
    </location>
</feature>
<dbReference type="PANTHER" id="PTHR30329">
    <property type="entry name" value="STATOR ELEMENT OF FLAGELLAR MOTOR COMPLEX"/>
    <property type="match status" value="1"/>
</dbReference>
<keyword evidence="12" id="KW-1185">Reference proteome</keyword>
<dbReference type="RefSeq" id="WP_095609638.1">
    <property type="nucleotide sequence ID" value="NZ_NMPM01000007.1"/>
</dbReference>
<accession>A0A2A2I6F9</accession>
<evidence type="ECO:0000256" key="7">
    <source>
        <dbReference type="PROSITE-ProRule" id="PRU00473"/>
    </source>
</evidence>
<feature type="domain" description="OmpA-like" evidence="10">
    <location>
        <begin position="148"/>
        <end position="269"/>
    </location>
</feature>
<dbReference type="Pfam" id="PF00691">
    <property type="entry name" value="OmpA"/>
    <property type="match status" value="1"/>
</dbReference>
<keyword evidence="5 9" id="KW-1133">Transmembrane helix</keyword>